<keyword evidence="2" id="KW-1185">Reference proteome</keyword>
<dbReference type="EMBL" id="ML120403">
    <property type="protein sequence ID" value="RPA97528.1"/>
    <property type="molecule type" value="Genomic_DNA"/>
</dbReference>
<proteinExistence type="predicted"/>
<dbReference type="Proteomes" id="UP000276215">
    <property type="component" value="Unassembled WGS sequence"/>
</dbReference>
<dbReference type="AlphaFoldDB" id="A0A3N4JKL3"/>
<reference evidence="1 2" key="1">
    <citation type="journal article" date="2018" name="Nat. Ecol. Evol.">
        <title>Pezizomycetes genomes reveal the molecular basis of ectomycorrhizal truffle lifestyle.</title>
        <authorList>
            <person name="Murat C."/>
            <person name="Payen T."/>
            <person name="Noel B."/>
            <person name="Kuo A."/>
            <person name="Morin E."/>
            <person name="Chen J."/>
            <person name="Kohler A."/>
            <person name="Krizsan K."/>
            <person name="Balestrini R."/>
            <person name="Da Silva C."/>
            <person name="Montanini B."/>
            <person name="Hainaut M."/>
            <person name="Levati E."/>
            <person name="Barry K.W."/>
            <person name="Belfiori B."/>
            <person name="Cichocki N."/>
            <person name="Clum A."/>
            <person name="Dockter R.B."/>
            <person name="Fauchery L."/>
            <person name="Guy J."/>
            <person name="Iotti M."/>
            <person name="Le Tacon F."/>
            <person name="Lindquist E.A."/>
            <person name="Lipzen A."/>
            <person name="Malagnac F."/>
            <person name="Mello A."/>
            <person name="Molinier V."/>
            <person name="Miyauchi S."/>
            <person name="Poulain J."/>
            <person name="Riccioni C."/>
            <person name="Rubini A."/>
            <person name="Sitrit Y."/>
            <person name="Splivallo R."/>
            <person name="Traeger S."/>
            <person name="Wang M."/>
            <person name="Zifcakova L."/>
            <person name="Wipf D."/>
            <person name="Zambonelli A."/>
            <person name="Paolocci F."/>
            <person name="Nowrousian M."/>
            <person name="Ottonello S."/>
            <person name="Baldrian P."/>
            <person name="Spatafora J.W."/>
            <person name="Henrissat B."/>
            <person name="Nagy L.G."/>
            <person name="Aury J.M."/>
            <person name="Wincker P."/>
            <person name="Grigoriev I.V."/>
            <person name="Bonfante P."/>
            <person name="Martin F.M."/>
        </authorList>
    </citation>
    <scope>NUCLEOTIDE SEQUENCE [LARGE SCALE GENOMIC DNA]</scope>
    <source>
        <strain evidence="1 2">120613-1</strain>
    </source>
</reference>
<evidence type="ECO:0000313" key="1">
    <source>
        <dbReference type="EMBL" id="RPA97528.1"/>
    </source>
</evidence>
<name>A0A3N4JKL3_9PEZI</name>
<evidence type="ECO:0000313" key="2">
    <source>
        <dbReference type="Proteomes" id="UP000276215"/>
    </source>
</evidence>
<gene>
    <name evidence="1" type="ORF">L873DRAFT_1110543</name>
</gene>
<sequence>MRVSCLGRNSHSPPSTTLTNRCCSSLRCTLSLLSLSFSHSHCSLLALLHLTHTPLLLSPPPTHSLTNNYYYYYLSLPLESPLSVTILHSEPTLVFTLCVLRLFIVWSFSYLSSHARFFSPSFQFSLIHPSLSSVLHGSSHCSIP</sequence>
<organism evidence="1 2">
    <name type="scientific">Choiromyces venosus 120613-1</name>
    <dbReference type="NCBI Taxonomy" id="1336337"/>
    <lineage>
        <taxon>Eukaryota</taxon>
        <taxon>Fungi</taxon>
        <taxon>Dikarya</taxon>
        <taxon>Ascomycota</taxon>
        <taxon>Pezizomycotina</taxon>
        <taxon>Pezizomycetes</taxon>
        <taxon>Pezizales</taxon>
        <taxon>Tuberaceae</taxon>
        <taxon>Choiromyces</taxon>
    </lineage>
</organism>
<accession>A0A3N4JKL3</accession>
<protein>
    <submittedName>
        <fullName evidence="1">Uncharacterized protein</fullName>
    </submittedName>
</protein>